<evidence type="ECO:0000256" key="3">
    <source>
        <dbReference type="ARBA" id="ARBA00022692"/>
    </source>
</evidence>
<evidence type="ECO:0000256" key="6">
    <source>
        <dbReference type="SAM" id="Phobius"/>
    </source>
</evidence>
<evidence type="ECO:0000256" key="2">
    <source>
        <dbReference type="ARBA" id="ARBA00022448"/>
    </source>
</evidence>
<dbReference type="AlphaFoldDB" id="A0AAP8QAU8"/>
<evidence type="ECO:0000256" key="1">
    <source>
        <dbReference type="ARBA" id="ARBA00004651"/>
    </source>
</evidence>
<organism evidence="8 9">
    <name type="scientific">Brevibacillus laterosporus</name>
    <name type="common">Bacillus laterosporus</name>
    <dbReference type="NCBI Taxonomy" id="1465"/>
    <lineage>
        <taxon>Bacteria</taxon>
        <taxon>Bacillati</taxon>
        <taxon>Bacillota</taxon>
        <taxon>Bacilli</taxon>
        <taxon>Bacillales</taxon>
        <taxon>Paenibacillaceae</taxon>
        <taxon>Brevibacillus</taxon>
    </lineage>
</organism>
<dbReference type="GO" id="GO:0005886">
    <property type="term" value="C:plasma membrane"/>
    <property type="evidence" value="ECO:0007669"/>
    <property type="project" value="UniProtKB-SubCell"/>
</dbReference>
<proteinExistence type="predicted"/>
<name>A0AAP8QAU8_BRELA</name>
<dbReference type="RefSeq" id="WP_104033243.1">
    <property type="nucleotide sequence ID" value="NZ_PRKQ01000035.1"/>
</dbReference>
<keyword evidence="5 6" id="KW-0472">Membrane</keyword>
<dbReference type="InterPro" id="IPR011701">
    <property type="entry name" value="MFS"/>
</dbReference>
<dbReference type="EMBL" id="PRKQ01000035">
    <property type="protein sequence ID" value="PPA92865.1"/>
    <property type="molecule type" value="Genomic_DNA"/>
</dbReference>
<feature type="transmembrane region" description="Helical" evidence="6">
    <location>
        <begin position="272"/>
        <end position="305"/>
    </location>
</feature>
<dbReference type="PRINTS" id="PR01035">
    <property type="entry name" value="TCRTETA"/>
</dbReference>
<dbReference type="CDD" id="cd17325">
    <property type="entry name" value="MFS_MdtG_SLC18_like"/>
    <property type="match status" value="1"/>
</dbReference>
<keyword evidence="2" id="KW-0813">Transport</keyword>
<feature type="transmembrane region" description="Helical" evidence="6">
    <location>
        <begin position="7"/>
        <end position="29"/>
    </location>
</feature>
<sequence>MEKKHLFLLFSIIFLMMLGFGIIIPILPFFVTKIGATTTQLGILSASYNIMQFIFAPIWGRLSDKYGRKPFILLALFGFSASFILFGFSTNYYEMLFYRVLAGITSAAGIPTITAMVADIFPPKERAKGMGIVGAGVGLSFVFGPALGGILGDISLSLPFFVSGVLAFITLIFTWILLPESLPKEKRGTYLKKKPTSSLGAIFSNLGLLYQIMLVTSLAFAAMETVFALYISYEFGLTSKDMGYMFLIMGLISASLQGGIGKLVKRFGESKLLATGIFFYVLGFFCVLLASTFLEFALTLCLFGLGQGMMRTTNTAMISQRTPDGQGATSGNMSAMDTMGRIAGPILAGWLFTFSHSMPFIISGILCFGLLAVYLGRVHHLPEPEPEPESEADAYSPASQ</sequence>
<dbReference type="Gene3D" id="1.20.1250.20">
    <property type="entry name" value="MFS general substrate transporter like domains"/>
    <property type="match status" value="1"/>
</dbReference>
<dbReference type="InterPro" id="IPR020846">
    <property type="entry name" value="MFS_dom"/>
</dbReference>
<evidence type="ECO:0000313" key="8">
    <source>
        <dbReference type="EMBL" id="PPA92865.1"/>
    </source>
</evidence>
<accession>A0AAP8QAU8</accession>
<comment type="subcellular location">
    <subcellularLocation>
        <location evidence="1">Cell membrane</location>
        <topology evidence="1">Multi-pass membrane protein</topology>
    </subcellularLocation>
</comment>
<dbReference type="PANTHER" id="PTHR23504">
    <property type="entry name" value="MAJOR FACILITATOR SUPERFAMILY DOMAIN-CONTAINING PROTEIN 10"/>
    <property type="match status" value="1"/>
</dbReference>
<evidence type="ECO:0000259" key="7">
    <source>
        <dbReference type="PROSITE" id="PS50850"/>
    </source>
</evidence>
<keyword evidence="3 6" id="KW-0812">Transmembrane</keyword>
<feature type="transmembrane region" description="Helical" evidence="6">
    <location>
        <begin position="357"/>
        <end position="376"/>
    </location>
</feature>
<feature type="transmembrane region" description="Helical" evidence="6">
    <location>
        <begin position="242"/>
        <end position="260"/>
    </location>
</feature>
<dbReference type="Pfam" id="PF07690">
    <property type="entry name" value="MFS_1"/>
    <property type="match status" value="1"/>
</dbReference>
<feature type="transmembrane region" description="Helical" evidence="6">
    <location>
        <begin position="199"/>
        <end position="222"/>
    </location>
</feature>
<evidence type="ECO:0000313" key="9">
    <source>
        <dbReference type="Proteomes" id="UP000239759"/>
    </source>
</evidence>
<gene>
    <name evidence="8" type="ORF">C4A77_21645</name>
</gene>
<protein>
    <submittedName>
        <fullName evidence="8">Tetracycline resistance MFS efflux pump</fullName>
    </submittedName>
</protein>
<keyword evidence="4 6" id="KW-1133">Transmembrane helix</keyword>
<dbReference type="GO" id="GO:0022857">
    <property type="term" value="F:transmembrane transporter activity"/>
    <property type="evidence" value="ECO:0007669"/>
    <property type="project" value="InterPro"/>
</dbReference>
<feature type="transmembrane region" description="Helical" evidence="6">
    <location>
        <begin position="71"/>
        <end position="90"/>
    </location>
</feature>
<feature type="domain" description="Major facilitator superfamily (MFS) profile" evidence="7">
    <location>
        <begin position="5"/>
        <end position="381"/>
    </location>
</feature>
<dbReference type="InterPro" id="IPR001958">
    <property type="entry name" value="Tet-R_TetA/multi-R_MdtG-like"/>
</dbReference>
<dbReference type="InterPro" id="IPR036259">
    <property type="entry name" value="MFS_trans_sf"/>
</dbReference>
<feature type="transmembrane region" description="Helical" evidence="6">
    <location>
        <begin position="96"/>
        <end position="118"/>
    </location>
</feature>
<feature type="transmembrane region" description="Helical" evidence="6">
    <location>
        <begin position="41"/>
        <end position="59"/>
    </location>
</feature>
<dbReference type="Proteomes" id="UP000239759">
    <property type="component" value="Unassembled WGS sequence"/>
</dbReference>
<reference evidence="8 9" key="1">
    <citation type="submission" date="2018-02" db="EMBL/GenBank/DDBJ databases">
        <title>Comparative analysis of genomes of three Brevibacillus laterosporus strains producers of potent antimicrobials isolated from silage.</title>
        <authorList>
            <person name="Kojic M."/>
            <person name="Miljkovic M."/>
            <person name="Studholme D."/>
            <person name="Filipic B."/>
        </authorList>
    </citation>
    <scope>NUCLEOTIDE SEQUENCE [LARGE SCALE GENOMIC DNA]</scope>
    <source>
        <strain evidence="8 9">BGSP11</strain>
    </source>
</reference>
<feature type="transmembrane region" description="Helical" evidence="6">
    <location>
        <begin position="130"/>
        <end position="152"/>
    </location>
</feature>
<dbReference type="PANTHER" id="PTHR23504:SF15">
    <property type="entry name" value="MAJOR FACILITATOR SUPERFAMILY (MFS) PROFILE DOMAIN-CONTAINING PROTEIN"/>
    <property type="match status" value="1"/>
</dbReference>
<comment type="caution">
    <text evidence="8">The sequence shown here is derived from an EMBL/GenBank/DDBJ whole genome shotgun (WGS) entry which is preliminary data.</text>
</comment>
<dbReference type="SUPFAM" id="SSF103473">
    <property type="entry name" value="MFS general substrate transporter"/>
    <property type="match status" value="1"/>
</dbReference>
<evidence type="ECO:0000256" key="5">
    <source>
        <dbReference type="ARBA" id="ARBA00023136"/>
    </source>
</evidence>
<dbReference type="PROSITE" id="PS50850">
    <property type="entry name" value="MFS"/>
    <property type="match status" value="1"/>
</dbReference>
<evidence type="ECO:0000256" key="4">
    <source>
        <dbReference type="ARBA" id="ARBA00022989"/>
    </source>
</evidence>
<feature type="transmembrane region" description="Helical" evidence="6">
    <location>
        <begin position="158"/>
        <end position="178"/>
    </location>
</feature>